<dbReference type="RefSeq" id="WP_104712050.1">
    <property type="nucleotide sequence ID" value="NZ_PTRA01000001.1"/>
</dbReference>
<dbReference type="PANTHER" id="PTHR48098">
    <property type="entry name" value="ENTEROCHELIN ESTERASE-RELATED"/>
    <property type="match status" value="1"/>
</dbReference>
<reference evidence="3" key="1">
    <citation type="submission" date="2018-02" db="EMBL/GenBank/DDBJ databases">
        <title>Genome sequencing of Solimonas sp. HR-BB.</title>
        <authorList>
            <person name="Lee Y."/>
            <person name="Jeon C.O."/>
        </authorList>
    </citation>
    <scope>NUCLEOTIDE SEQUENCE [LARGE SCALE GENOMIC DNA]</scope>
    <source>
        <strain evidence="3">HR-U</strain>
    </source>
</reference>
<dbReference type="SUPFAM" id="SSF53474">
    <property type="entry name" value="alpha/beta-Hydrolases"/>
    <property type="match status" value="1"/>
</dbReference>
<dbReference type="OrthoDB" id="9803578at2"/>
<evidence type="ECO:0000256" key="1">
    <source>
        <dbReference type="SAM" id="SignalP"/>
    </source>
</evidence>
<organism evidence="2 3">
    <name type="scientific">Siphonobacter curvatus</name>
    <dbReference type="NCBI Taxonomy" id="2094562"/>
    <lineage>
        <taxon>Bacteria</taxon>
        <taxon>Pseudomonadati</taxon>
        <taxon>Bacteroidota</taxon>
        <taxon>Cytophagia</taxon>
        <taxon>Cytophagales</taxon>
        <taxon>Cytophagaceae</taxon>
        <taxon>Siphonobacter</taxon>
    </lineage>
</organism>
<dbReference type="EMBL" id="PTRA01000001">
    <property type="protein sequence ID" value="PQA60098.1"/>
    <property type="molecule type" value="Genomic_DNA"/>
</dbReference>
<comment type="caution">
    <text evidence="2">The sequence shown here is derived from an EMBL/GenBank/DDBJ whole genome shotgun (WGS) entry which is preliminary data.</text>
</comment>
<dbReference type="AlphaFoldDB" id="A0A2S7IR36"/>
<dbReference type="Pfam" id="PF00756">
    <property type="entry name" value="Esterase"/>
    <property type="match status" value="1"/>
</dbReference>
<dbReference type="GO" id="GO:0016747">
    <property type="term" value="F:acyltransferase activity, transferring groups other than amino-acyl groups"/>
    <property type="evidence" value="ECO:0007669"/>
    <property type="project" value="TreeGrafter"/>
</dbReference>
<sequence>MRTLCTLLLFCVWFGKAEYSQAAKVDTVNTYSASMKKSIKAVVITPDSYTAGKAFPTVYVLHGYSGNYSDWAKKMPTIGQWADAYQQIIVCPDGQFSSWYFDSPVDPSYKYETYVATELVNWIDEHYKTLKDRQHRGITGLSMGGHGALYLAFRHQDVFGVAGSMSGGVDFRPFPNNWDIAKRLGTYAQAPEKWEQNTVINLVHLLTPNSLALIIDCGSEDFFYRVNCNLHDKLLERNIPHDFISRPGGHNWPYWSNALPYQLLYMRTYFDRQK</sequence>
<gene>
    <name evidence="2" type="ORF">C5O19_10915</name>
</gene>
<dbReference type="Proteomes" id="UP000239590">
    <property type="component" value="Unassembled WGS sequence"/>
</dbReference>
<keyword evidence="3" id="KW-1185">Reference proteome</keyword>
<evidence type="ECO:0000313" key="3">
    <source>
        <dbReference type="Proteomes" id="UP000239590"/>
    </source>
</evidence>
<dbReference type="Gene3D" id="3.40.50.1820">
    <property type="entry name" value="alpha/beta hydrolase"/>
    <property type="match status" value="1"/>
</dbReference>
<accession>A0A2S7IR36</accession>
<dbReference type="PANTHER" id="PTHR48098:SF1">
    <property type="entry name" value="DIACYLGLYCEROL ACYLTRANSFERASE_MYCOLYLTRANSFERASE AG85A"/>
    <property type="match status" value="1"/>
</dbReference>
<dbReference type="InterPro" id="IPR029058">
    <property type="entry name" value="AB_hydrolase_fold"/>
</dbReference>
<proteinExistence type="predicted"/>
<dbReference type="InterPro" id="IPR050583">
    <property type="entry name" value="Mycobacterial_A85_antigen"/>
</dbReference>
<dbReference type="InterPro" id="IPR000801">
    <property type="entry name" value="Esterase-like"/>
</dbReference>
<name>A0A2S7IR36_9BACT</name>
<protein>
    <submittedName>
        <fullName evidence="2">XynC protein</fullName>
    </submittedName>
</protein>
<evidence type="ECO:0000313" key="2">
    <source>
        <dbReference type="EMBL" id="PQA60098.1"/>
    </source>
</evidence>
<feature type="signal peptide" evidence="1">
    <location>
        <begin position="1"/>
        <end position="22"/>
    </location>
</feature>
<keyword evidence="1" id="KW-0732">Signal</keyword>
<feature type="chain" id="PRO_5015621264" evidence="1">
    <location>
        <begin position="23"/>
        <end position="274"/>
    </location>
</feature>